<accession>A0A0F7L7K7</accession>
<proteinExistence type="predicted"/>
<reference evidence="1" key="2">
    <citation type="submission" date="2015-03" db="EMBL/GenBank/DDBJ databases">
        <authorList>
            <person name="Chow C.-E.T."/>
            <person name="Winget D.M."/>
            <person name="White R.A.III."/>
            <person name="Hallam S.J."/>
            <person name="Suttle C.A."/>
        </authorList>
    </citation>
    <scope>NUCLEOTIDE SEQUENCE</scope>
    <source>
        <strain evidence="1">Anoxic2_4</strain>
    </source>
</reference>
<sequence>MKKEFLLVGLGILVIAGLFIALPTPDAQQDDMGSVQQGSEYHSVITGGGITDPDGLLKTGGGALGSVVITGANTGLLDFYNATTTDVGARAASKTTSSLWVASIPASLAAGTYTFDAIFYDGLYVQVSGTLPTSTITYR</sequence>
<evidence type="ECO:0000313" key="1">
    <source>
        <dbReference type="EMBL" id="AKH46996.1"/>
    </source>
</evidence>
<dbReference type="EMBL" id="KR029588">
    <property type="protein sequence ID" value="AKH46996.1"/>
    <property type="molecule type" value="Genomic_DNA"/>
</dbReference>
<reference evidence="1" key="1">
    <citation type="journal article" date="2015" name="Front. Microbiol.">
        <title>Combining genomic sequencing methods to explore viral diversity and reveal potential virus-host interactions.</title>
        <authorList>
            <person name="Chow C.E."/>
            <person name="Winget D.M."/>
            <person name="White R.A.III."/>
            <person name="Hallam S.J."/>
            <person name="Suttle C.A."/>
        </authorList>
    </citation>
    <scope>NUCLEOTIDE SEQUENCE</scope>
    <source>
        <strain evidence="1">Anoxic2_4</strain>
    </source>
</reference>
<organism evidence="1">
    <name type="scientific">uncultured marine virus</name>
    <dbReference type="NCBI Taxonomy" id="186617"/>
    <lineage>
        <taxon>Viruses</taxon>
        <taxon>environmental samples</taxon>
    </lineage>
</organism>
<protein>
    <submittedName>
        <fullName evidence="1">Uncharacterized protein</fullName>
    </submittedName>
</protein>
<name>A0A0F7L7K7_9VIRU</name>